<dbReference type="Proteomes" id="UP000053259">
    <property type="component" value="Unassembled WGS sequence"/>
</dbReference>
<dbReference type="HOGENOM" id="CLU_750497_0_0_1"/>
<feature type="compositionally biased region" description="Polar residues" evidence="1">
    <location>
        <begin position="35"/>
        <end position="44"/>
    </location>
</feature>
<sequence length="369" mass="42133">MGSKSRRRRRGLGPNGIATTPTTTAKRKPVDDPTENSLQAASRNSFDHDRTVEGDNKTSAGRDREASVAITAPIPETAPVSHSARVQILRQAKCADQSGLPVTRQYLVATVMAIKLCSASARFDALVRSVPSFRIRNVFNFVILEEHASSYAITEFAKWLSTISAPFPNTYLGVKHLPTADSRGIQYDIIEISALYKLAKWLDLKVPFSSGRLLNKMWAYFMDESHDMYPEEIIAIWKATPEDDIKLRKHVVWNTVAYVERKTDEKDVKTYESFRDAFETCSDTSLLEAFKERFKVSTEIRLRKAQQKQHRQEARARRQREEKEWREKEGMLKMHYEQAKQKIGNRRGISLISSNDLKNIDLAALRGRP</sequence>
<dbReference type="VEuPathDB" id="FungiDB:PV09_06146"/>
<dbReference type="AlphaFoldDB" id="A0A0D2AU82"/>
<evidence type="ECO:0000313" key="2">
    <source>
        <dbReference type="EMBL" id="KIW02709.1"/>
    </source>
</evidence>
<dbReference type="GeneID" id="27314119"/>
<keyword evidence="3" id="KW-1185">Reference proteome</keyword>
<feature type="region of interest" description="Disordered" evidence="1">
    <location>
        <begin position="305"/>
        <end position="326"/>
    </location>
</feature>
<feature type="compositionally biased region" description="Basic residues" evidence="1">
    <location>
        <begin position="1"/>
        <end position="11"/>
    </location>
</feature>
<feature type="region of interest" description="Disordered" evidence="1">
    <location>
        <begin position="1"/>
        <end position="66"/>
    </location>
</feature>
<evidence type="ECO:0000313" key="3">
    <source>
        <dbReference type="Proteomes" id="UP000053259"/>
    </source>
</evidence>
<proteinExistence type="predicted"/>
<gene>
    <name evidence="2" type="ORF">PV09_06146</name>
</gene>
<dbReference type="EMBL" id="KN847548">
    <property type="protein sequence ID" value="KIW02709.1"/>
    <property type="molecule type" value="Genomic_DNA"/>
</dbReference>
<evidence type="ECO:0000256" key="1">
    <source>
        <dbReference type="SAM" id="MobiDB-lite"/>
    </source>
</evidence>
<dbReference type="InParanoid" id="A0A0D2AU82"/>
<organism evidence="2 3">
    <name type="scientific">Verruconis gallopava</name>
    <dbReference type="NCBI Taxonomy" id="253628"/>
    <lineage>
        <taxon>Eukaryota</taxon>
        <taxon>Fungi</taxon>
        <taxon>Dikarya</taxon>
        <taxon>Ascomycota</taxon>
        <taxon>Pezizomycotina</taxon>
        <taxon>Dothideomycetes</taxon>
        <taxon>Pleosporomycetidae</taxon>
        <taxon>Venturiales</taxon>
        <taxon>Sympoventuriaceae</taxon>
        <taxon>Verruconis</taxon>
    </lineage>
</organism>
<accession>A0A0D2AU82</accession>
<feature type="compositionally biased region" description="Basic and acidic residues" evidence="1">
    <location>
        <begin position="310"/>
        <end position="326"/>
    </location>
</feature>
<name>A0A0D2AU82_9PEZI</name>
<feature type="compositionally biased region" description="Basic and acidic residues" evidence="1">
    <location>
        <begin position="45"/>
        <end position="66"/>
    </location>
</feature>
<protein>
    <submittedName>
        <fullName evidence="2">Uncharacterized protein</fullName>
    </submittedName>
</protein>
<dbReference type="RefSeq" id="XP_016212578.1">
    <property type="nucleotide sequence ID" value="XM_016359742.1"/>
</dbReference>
<reference evidence="2 3" key="1">
    <citation type="submission" date="2015-01" db="EMBL/GenBank/DDBJ databases">
        <title>The Genome Sequence of Ochroconis gallopava CBS43764.</title>
        <authorList>
            <consortium name="The Broad Institute Genomics Platform"/>
            <person name="Cuomo C."/>
            <person name="de Hoog S."/>
            <person name="Gorbushina A."/>
            <person name="Stielow B."/>
            <person name="Teixiera M."/>
            <person name="Abouelleil A."/>
            <person name="Chapman S.B."/>
            <person name="Priest M."/>
            <person name="Young S.K."/>
            <person name="Wortman J."/>
            <person name="Nusbaum C."/>
            <person name="Birren B."/>
        </authorList>
    </citation>
    <scope>NUCLEOTIDE SEQUENCE [LARGE SCALE GENOMIC DNA]</scope>
    <source>
        <strain evidence="2 3">CBS 43764</strain>
    </source>
</reference>